<keyword evidence="3 5" id="KW-1133">Transmembrane helix</keyword>
<dbReference type="PANTHER" id="PTHR23291">
    <property type="entry name" value="BAX INHIBITOR-RELATED"/>
    <property type="match status" value="1"/>
</dbReference>
<feature type="transmembrane region" description="Helical" evidence="5">
    <location>
        <begin position="45"/>
        <end position="67"/>
    </location>
</feature>
<proteinExistence type="inferred from homology"/>
<evidence type="ECO:0008006" key="8">
    <source>
        <dbReference type="Google" id="ProtNLM"/>
    </source>
</evidence>
<feature type="transmembrane region" description="Helical" evidence="5">
    <location>
        <begin position="145"/>
        <end position="165"/>
    </location>
</feature>
<dbReference type="EMBL" id="KZ665423">
    <property type="protein sequence ID" value="PPR99843.1"/>
    <property type="molecule type" value="Genomic_DNA"/>
</dbReference>
<evidence type="ECO:0000256" key="2">
    <source>
        <dbReference type="ARBA" id="ARBA00022692"/>
    </source>
</evidence>
<dbReference type="InterPro" id="IPR006214">
    <property type="entry name" value="Bax_inhibitor_1-related"/>
</dbReference>
<comment type="subcellular location">
    <subcellularLocation>
        <location evidence="1">Membrane</location>
        <topology evidence="1">Multi-pass membrane protein</topology>
    </subcellularLocation>
</comment>
<feature type="transmembrane region" description="Helical" evidence="5">
    <location>
        <begin position="172"/>
        <end position="193"/>
    </location>
</feature>
<gene>
    <name evidence="6" type="ORF">GOBAR_AA20825</name>
</gene>
<evidence type="ECO:0000256" key="1">
    <source>
        <dbReference type="ARBA" id="ARBA00004141"/>
    </source>
</evidence>
<name>A0A2P5X941_GOSBA</name>
<feature type="transmembrane region" description="Helical" evidence="5">
    <location>
        <begin position="105"/>
        <end position="125"/>
    </location>
</feature>
<protein>
    <recommendedName>
        <fullName evidence="8">BI1-like protein</fullName>
    </recommendedName>
</protein>
<feature type="transmembrane region" description="Helical" evidence="5">
    <location>
        <begin position="205"/>
        <end position="225"/>
    </location>
</feature>
<feature type="transmembrane region" description="Helical" evidence="5">
    <location>
        <begin position="264"/>
        <end position="285"/>
    </location>
</feature>
<keyword evidence="4 5" id="KW-0472">Membrane</keyword>
<reference evidence="6 7" key="1">
    <citation type="submission" date="2015-01" db="EMBL/GenBank/DDBJ databases">
        <title>Genome of allotetraploid Gossypium barbadense reveals genomic plasticity and fiber elongation in cotton evolution.</title>
        <authorList>
            <person name="Chen X."/>
            <person name="Liu X."/>
            <person name="Zhao B."/>
            <person name="Zheng H."/>
            <person name="Hu Y."/>
            <person name="Lu G."/>
            <person name="Yang C."/>
            <person name="Chen J."/>
            <person name="Shan C."/>
            <person name="Zhang L."/>
            <person name="Zhou Y."/>
            <person name="Wang L."/>
            <person name="Guo W."/>
            <person name="Bai Y."/>
            <person name="Ruan J."/>
            <person name="Shangguan X."/>
            <person name="Mao Y."/>
            <person name="Jiang J."/>
            <person name="Zhu Y."/>
            <person name="Lei J."/>
            <person name="Kang H."/>
            <person name="Chen S."/>
            <person name="He X."/>
            <person name="Wang R."/>
            <person name="Wang Y."/>
            <person name="Chen J."/>
            <person name="Wang L."/>
            <person name="Yu S."/>
            <person name="Wang B."/>
            <person name="Wei J."/>
            <person name="Song S."/>
            <person name="Lu X."/>
            <person name="Gao Z."/>
            <person name="Gu W."/>
            <person name="Deng X."/>
            <person name="Ma D."/>
            <person name="Wang S."/>
            <person name="Liang W."/>
            <person name="Fang L."/>
            <person name="Cai C."/>
            <person name="Zhu X."/>
            <person name="Zhou B."/>
            <person name="Zhang Y."/>
            <person name="Chen Z."/>
            <person name="Xu S."/>
            <person name="Zhu R."/>
            <person name="Wang S."/>
            <person name="Zhang T."/>
            <person name="Zhao G."/>
        </authorList>
    </citation>
    <scope>NUCLEOTIDE SEQUENCE [LARGE SCALE GENOMIC DNA]</scope>
    <source>
        <strain evidence="7">cv. Xinhai21</strain>
        <tissue evidence="6">Leaf</tissue>
    </source>
</reference>
<dbReference type="Proteomes" id="UP000239757">
    <property type="component" value="Unassembled WGS sequence"/>
</dbReference>
<dbReference type="OrthoDB" id="7933078at2759"/>
<evidence type="ECO:0000313" key="7">
    <source>
        <dbReference type="Proteomes" id="UP000239757"/>
    </source>
</evidence>
<comment type="similarity">
    <text evidence="5">Belongs to the BI1 family.</text>
</comment>
<evidence type="ECO:0000256" key="5">
    <source>
        <dbReference type="RuleBase" id="RU004379"/>
    </source>
</evidence>
<dbReference type="GO" id="GO:0016020">
    <property type="term" value="C:membrane"/>
    <property type="evidence" value="ECO:0007669"/>
    <property type="project" value="UniProtKB-SubCell"/>
</dbReference>
<evidence type="ECO:0000256" key="3">
    <source>
        <dbReference type="ARBA" id="ARBA00022989"/>
    </source>
</evidence>
<dbReference type="AlphaFoldDB" id="A0A2P5X941"/>
<dbReference type="Pfam" id="PF01027">
    <property type="entry name" value="Bax1-I"/>
    <property type="match status" value="1"/>
</dbReference>
<evidence type="ECO:0000256" key="4">
    <source>
        <dbReference type="ARBA" id="ARBA00023136"/>
    </source>
</evidence>
<organism evidence="6 7">
    <name type="scientific">Gossypium barbadense</name>
    <name type="common">Sea Island cotton</name>
    <name type="synonym">Hibiscus barbadensis</name>
    <dbReference type="NCBI Taxonomy" id="3634"/>
    <lineage>
        <taxon>Eukaryota</taxon>
        <taxon>Viridiplantae</taxon>
        <taxon>Streptophyta</taxon>
        <taxon>Embryophyta</taxon>
        <taxon>Tracheophyta</taxon>
        <taxon>Spermatophyta</taxon>
        <taxon>Magnoliopsida</taxon>
        <taxon>eudicotyledons</taxon>
        <taxon>Gunneridae</taxon>
        <taxon>Pentapetalae</taxon>
        <taxon>rosids</taxon>
        <taxon>malvids</taxon>
        <taxon>Malvales</taxon>
        <taxon>Malvaceae</taxon>
        <taxon>Malvoideae</taxon>
        <taxon>Gossypium</taxon>
    </lineage>
</organism>
<feature type="transmembrane region" description="Helical" evidence="5">
    <location>
        <begin position="73"/>
        <end position="93"/>
    </location>
</feature>
<comment type="caution">
    <text evidence="5">Lacks conserved residue(s) required for the propagation of feature annotation.</text>
</comment>
<sequence length="290" mass="32010">MYRYERVSSTSVSKADKVDLESGDTLYPGLSYGENQLRWGFIRKVYGIVAAQLVLTTVVSAFVVFSAPVNELLRGNSGILLFLCLVPFICKLISFNRRLCLLEQLASALVVFPPLVPPIVIDTALLRPFELVLWPLHVYHQKHPVNLIILGLFTVSLSLTVGVSCANTDGRIVLEALILTACVVASLTGYTFWASKKGKDFSFLGPILFTSLIILILSGLIQMFFPLGSTSTAVYGGISALIFCGYIVYDTDNLIKRFTYDDYILASATLYLDILNLFISILRVLRSGDN</sequence>
<dbReference type="PANTHER" id="PTHR23291:SF50">
    <property type="entry name" value="PROTEIN LIFEGUARD 4"/>
    <property type="match status" value="1"/>
</dbReference>
<evidence type="ECO:0000313" key="6">
    <source>
        <dbReference type="EMBL" id="PPR99843.1"/>
    </source>
</evidence>
<keyword evidence="2 5" id="KW-0812">Transmembrane</keyword>
<accession>A0A2P5X941</accession>
<feature type="transmembrane region" description="Helical" evidence="5">
    <location>
        <begin position="232"/>
        <end position="249"/>
    </location>
</feature>